<sequence>MAAAGAATPGELDAAALWHPRIRAPTAAMGRRRGTAVGLSATTHRFHTDITVYPIRNMGNFSNRCRWFDTFLTSGERAEWITTMNTVLYFSTRGTVYETRAYTKADIDRLVQDHQLHCLTSTDRQFDFWFSPSRPGCPSRVNERATELFLATTNFTAKSVPLLPGCIVVATHDADGDLDGLSWQQLDQLVHRNRSLTDRDLRILGRRIQRHDRRQAHRSRPAAIKVAQLPTASRQKIAL</sequence>
<dbReference type="Proteomes" id="UP000467148">
    <property type="component" value="Chromosome"/>
</dbReference>
<evidence type="ECO:0000313" key="1">
    <source>
        <dbReference type="EMBL" id="BBY64064.1"/>
    </source>
</evidence>
<proteinExistence type="predicted"/>
<keyword evidence="2" id="KW-1185">Reference proteome</keyword>
<protein>
    <submittedName>
        <fullName evidence="1">Uncharacterized protein</fullName>
    </submittedName>
</protein>
<evidence type="ECO:0000313" key="2">
    <source>
        <dbReference type="Proteomes" id="UP000467148"/>
    </source>
</evidence>
<gene>
    <name evidence="1" type="ORF">MHEL_23070</name>
</gene>
<dbReference type="EMBL" id="AP022596">
    <property type="protein sequence ID" value="BBY64064.1"/>
    <property type="molecule type" value="Genomic_DNA"/>
</dbReference>
<accession>A0A7I7T442</accession>
<name>A0A7I7T442_9MYCO</name>
<reference evidence="1 2" key="1">
    <citation type="journal article" date="2019" name="Emerg. Microbes Infect.">
        <title>Comprehensive subspecies identification of 175 nontuberculous mycobacteria species based on 7547 genomic profiles.</title>
        <authorList>
            <person name="Matsumoto Y."/>
            <person name="Kinjo T."/>
            <person name="Motooka D."/>
            <person name="Nabeya D."/>
            <person name="Jung N."/>
            <person name="Uechi K."/>
            <person name="Horii T."/>
            <person name="Iida T."/>
            <person name="Fujita J."/>
            <person name="Nakamura S."/>
        </authorList>
    </citation>
    <scope>NUCLEOTIDE SEQUENCE [LARGE SCALE GENOMIC DNA]</scope>
    <source>
        <strain evidence="1 2">JCM 30396</strain>
    </source>
</reference>
<dbReference type="KEGG" id="mhev:MHEL_23070"/>
<organism evidence="1 2">
    <name type="scientific">Mycolicibacterium helvum</name>
    <dbReference type="NCBI Taxonomy" id="1534349"/>
    <lineage>
        <taxon>Bacteria</taxon>
        <taxon>Bacillati</taxon>
        <taxon>Actinomycetota</taxon>
        <taxon>Actinomycetes</taxon>
        <taxon>Mycobacteriales</taxon>
        <taxon>Mycobacteriaceae</taxon>
        <taxon>Mycolicibacterium</taxon>
    </lineage>
</organism>
<dbReference type="AlphaFoldDB" id="A0A7I7T442"/>